<dbReference type="Pfam" id="PF10960">
    <property type="entry name" value="Holin_BhlA"/>
    <property type="match status" value="1"/>
</dbReference>
<dbReference type="STRING" id="119641.SAMN05421842_10380"/>
<keyword evidence="1" id="KW-0812">Transmembrane</keyword>
<evidence type="ECO:0000313" key="3">
    <source>
        <dbReference type="Proteomes" id="UP000199263"/>
    </source>
</evidence>
<keyword evidence="1" id="KW-0472">Membrane</keyword>
<reference evidence="2 3" key="1">
    <citation type="submission" date="2016-10" db="EMBL/GenBank/DDBJ databases">
        <authorList>
            <person name="de Groot N.N."/>
        </authorList>
    </citation>
    <scope>NUCLEOTIDE SEQUENCE [LARGE SCALE GENOMIC DNA]</scope>
    <source>
        <strain evidence="2 3">DSM 12992</strain>
    </source>
</reference>
<protein>
    <submittedName>
        <fullName evidence="2">BhlA holin family protein</fullName>
    </submittedName>
</protein>
<dbReference type="AlphaFoldDB" id="A0A1I1IUD5"/>
<gene>
    <name evidence="2" type="ORF">SAMN05421842_10380</name>
</gene>
<dbReference type="InterPro" id="IPR024405">
    <property type="entry name" value="Phage_BhlA/UviB"/>
</dbReference>
<proteinExistence type="predicted"/>
<keyword evidence="3" id="KW-1185">Reference proteome</keyword>
<dbReference type="OrthoDB" id="2680433at2"/>
<accession>A0A1I1IUD5</accession>
<dbReference type="Proteomes" id="UP000199263">
    <property type="component" value="Unassembled WGS sequence"/>
</dbReference>
<name>A0A1I1IUD5_9CLOT</name>
<evidence type="ECO:0000256" key="1">
    <source>
        <dbReference type="SAM" id="Phobius"/>
    </source>
</evidence>
<feature type="transmembrane region" description="Helical" evidence="1">
    <location>
        <begin position="6"/>
        <end position="27"/>
    </location>
</feature>
<dbReference type="PROSITE" id="PS51257">
    <property type="entry name" value="PROKAR_LIPOPROTEIN"/>
    <property type="match status" value="1"/>
</dbReference>
<sequence>MFDELIKTATTQGIWAILSCVLIVYILKAQESRDLKQEEREKNYQEIIKQLSEKLNTLDSINSNIQEIKSKIN</sequence>
<dbReference type="EMBL" id="FOMG01000003">
    <property type="protein sequence ID" value="SFC39854.1"/>
    <property type="molecule type" value="Genomic_DNA"/>
</dbReference>
<organism evidence="2 3">
    <name type="scientific">Clostridium uliginosum</name>
    <dbReference type="NCBI Taxonomy" id="119641"/>
    <lineage>
        <taxon>Bacteria</taxon>
        <taxon>Bacillati</taxon>
        <taxon>Bacillota</taxon>
        <taxon>Clostridia</taxon>
        <taxon>Eubacteriales</taxon>
        <taxon>Clostridiaceae</taxon>
        <taxon>Clostridium</taxon>
    </lineage>
</organism>
<keyword evidence="1" id="KW-1133">Transmembrane helix</keyword>
<dbReference type="RefSeq" id="WP_090088728.1">
    <property type="nucleotide sequence ID" value="NZ_FOMG01000003.1"/>
</dbReference>
<evidence type="ECO:0000313" key="2">
    <source>
        <dbReference type="EMBL" id="SFC39854.1"/>
    </source>
</evidence>